<dbReference type="EMBL" id="QZVS01000085">
    <property type="protein sequence ID" value="RJT88130.1"/>
    <property type="molecule type" value="Genomic_DNA"/>
</dbReference>
<sequence length="367" mass="39082">MAIAVSEQMVEAITGGSFTSGYVATLTVDGQVMLTDVELTGELVSDSGALVLTQGSLTLNYTDDEGRSIVPTETTSWLTPYASFLDISYRVSNSIFTETVLRGRLKVVGVGDPQERKIRFQGRMITVGSSVSVSVADAFHTTEEEVFEGPVSPTYMDSAWAELAHLTLLPVSRSVPDVSIPRSVLYDENRLDAVGAVGDLLGGIPYMTPAGEVSVAPLAWGDPVLTIRMGPGGTASKIGTDALTDAGIKNKVIVTSWDDDQATILATAEIASGPLRWGGGLGRRAYKLSSEFVTTQAQAQAWADETLPQVSKLKAIAYSIQCAPDPRVEAWDVIEFEKDGAILRGRVAKITLPHRGQMTLIVSVISG</sequence>
<organism evidence="1 2">
    <name type="scientific">Cryobacterium melibiosiphilum</name>
    <dbReference type="NCBI Taxonomy" id="995039"/>
    <lineage>
        <taxon>Bacteria</taxon>
        <taxon>Bacillati</taxon>
        <taxon>Actinomycetota</taxon>
        <taxon>Actinomycetes</taxon>
        <taxon>Micrococcales</taxon>
        <taxon>Microbacteriaceae</taxon>
        <taxon>Cryobacterium</taxon>
    </lineage>
</organism>
<name>A0A3A5MDC1_9MICO</name>
<dbReference type="RefSeq" id="WP_119974938.1">
    <property type="nucleotide sequence ID" value="NZ_JBHSQA010000012.1"/>
</dbReference>
<reference evidence="1 2" key="1">
    <citation type="submission" date="2018-09" db="EMBL/GenBank/DDBJ databases">
        <title>Novel species of Cryobacterium.</title>
        <authorList>
            <person name="Liu Q."/>
            <person name="Xin Y.-H."/>
        </authorList>
    </citation>
    <scope>NUCLEOTIDE SEQUENCE [LARGE SCALE GENOMIC DNA]</scope>
    <source>
        <strain evidence="1 2">Hh39</strain>
    </source>
</reference>
<protein>
    <recommendedName>
        <fullName evidence="3">DUF5047 domain-containing protein</fullName>
    </recommendedName>
</protein>
<proteinExistence type="predicted"/>
<comment type="caution">
    <text evidence="1">The sequence shown here is derived from an EMBL/GenBank/DDBJ whole genome shotgun (WGS) entry which is preliminary data.</text>
</comment>
<dbReference type="Proteomes" id="UP000272015">
    <property type="component" value="Unassembled WGS sequence"/>
</dbReference>
<evidence type="ECO:0000313" key="1">
    <source>
        <dbReference type="EMBL" id="RJT88130.1"/>
    </source>
</evidence>
<gene>
    <name evidence="1" type="ORF">D6T64_12145</name>
</gene>
<dbReference type="OrthoDB" id="5126107at2"/>
<evidence type="ECO:0008006" key="3">
    <source>
        <dbReference type="Google" id="ProtNLM"/>
    </source>
</evidence>
<accession>A0A3A5MDC1</accession>
<evidence type="ECO:0000313" key="2">
    <source>
        <dbReference type="Proteomes" id="UP000272015"/>
    </source>
</evidence>
<dbReference type="AlphaFoldDB" id="A0A3A5MDC1"/>
<keyword evidence="2" id="KW-1185">Reference proteome</keyword>